<evidence type="ECO:0000256" key="1">
    <source>
        <dbReference type="ARBA" id="ARBA00004442"/>
    </source>
</evidence>
<dbReference type="GO" id="GO:0009279">
    <property type="term" value="C:cell outer membrane"/>
    <property type="evidence" value="ECO:0007669"/>
    <property type="project" value="UniProtKB-SubCell"/>
</dbReference>
<evidence type="ECO:0000256" key="3">
    <source>
        <dbReference type="ARBA" id="ARBA00022729"/>
    </source>
</evidence>
<keyword evidence="5" id="KW-0998">Cell outer membrane</keyword>
<evidence type="ECO:0000259" key="6">
    <source>
        <dbReference type="Pfam" id="PF07980"/>
    </source>
</evidence>
<sequence>MKNKILYIIASVMLTGFTSCSDFLDRYPTEELSDGSFWKTKTDAEMAVSDIYRCLPTWDIDEDINSDNAVHGIKWANGNVSKGVYDPADQGWSGDYGYIRRCNLVLQKLEEMELSQSDKEPIAGQAYFFRGYIYFELIRKFGDVPYIDQPLKLTDVEDITRTSKDEIYTKIMADFDKAFSYLPEEWPATQWGRITKGAAMAMKARAALYFGNWETAATAAKSVMDLNKYDLYDKENTGKYQELFWEKTDGCEEIILAVQYNAPDKTNYLIGWECFPTKGWGGLNPTQSLVDAFEDSEGAPISKSKIYSEKNPFANRDPRLEVNVLHDGEEMYGVTIKVAPLKSSGSTGIAQHGDATATGYYQQKWLDPNIDPQSAGWEMGKDWVTIRYAEVLLTYAEAKNEVSPLDDSAFEAVNQVRRRVGMPELQKTDATKPTYCATQDDLRQRIRNEWRVEFALEGGKRQWDIRRWGIAKDVLNAPFLGIKYKMVDDAVNADPKDGGKVCVLYEGDNVKLAGSRYEDHNYIYPIPQSEIDLNPKLTQNPGY</sequence>
<evidence type="ECO:0000259" key="7">
    <source>
        <dbReference type="Pfam" id="PF14322"/>
    </source>
</evidence>
<comment type="caution">
    <text evidence="8">The sequence shown here is derived from an EMBL/GenBank/DDBJ whole genome shotgun (WGS) entry which is preliminary data.</text>
</comment>
<evidence type="ECO:0000256" key="2">
    <source>
        <dbReference type="ARBA" id="ARBA00006275"/>
    </source>
</evidence>
<comment type="similarity">
    <text evidence="2">Belongs to the SusD family.</text>
</comment>
<evidence type="ECO:0000313" key="9">
    <source>
        <dbReference type="Proteomes" id="UP000020529"/>
    </source>
</evidence>
<evidence type="ECO:0000313" key="8">
    <source>
        <dbReference type="EMBL" id="EXY76978.1"/>
    </source>
</evidence>
<feature type="domain" description="SusD-like N-terminal" evidence="7">
    <location>
        <begin position="62"/>
        <end position="207"/>
    </location>
</feature>
<dbReference type="RefSeq" id="WP_032586795.1">
    <property type="nucleotide sequence ID" value="NZ_JGCY01000047.1"/>
</dbReference>
<reference evidence="8 9" key="1">
    <citation type="submission" date="2014-02" db="EMBL/GenBank/DDBJ databases">
        <authorList>
            <person name="Sears C."/>
            <person name="Carroll K."/>
            <person name="Sack B.R."/>
            <person name="Qadri F."/>
            <person name="Myers L.L."/>
            <person name="Chung G.-T."/>
            <person name="Escheverria P."/>
            <person name="Fraser C.M."/>
            <person name="Sadzewicz L."/>
            <person name="Shefchek K.A."/>
            <person name="Tallon L."/>
            <person name="Das S.P."/>
            <person name="Daugherty S."/>
            <person name="Mongodin E.F."/>
        </authorList>
    </citation>
    <scope>NUCLEOTIDE SEQUENCE [LARGE SCALE GENOMIC DNA]</scope>
    <source>
        <strain evidence="9">3988T(B)14</strain>
    </source>
</reference>
<dbReference type="SUPFAM" id="SSF48452">
    <property type="entry name" value="TPR-like"/>
    <property type="match status" value="1"/>
</dbReference>
<dbReference type="Gene3D" id="1.25.40.390">
    <property type="match status" value="1"/>
</dbReference>
<comment type="subcellular location">
    <subcellularLocation>
        <location evidence="1">Cell outer membrane</location>
    </subcellularLocation>
</comment>
<name>A0A015UT34_BACFG</name>
<dbReference type="AlphaFoldDB" id="A0A015UT34"/>
<feature type="domain" description="RagB/SusD" evidence="6">
    <location>
        <begin position="273"/>
        <end position="543"/>
    </location>
</feature>
<evidence type="ECO:0000256" key="5">
    <source>
        <dbReference type="ARBA" id="ARBA00023237"/>
    </source>
</evidence>
<evidence type="ECO:0000256" key="4">
    <source>
        <dbReference type="ARBA" id="ARBA00023136"/>
    </source>
</evidence>
<proteinExistence type="inferred from homology"/>
<dbReference type="InterPro" id="IPR033985">
    <property type="entry name" value="SusD-like_N"/>
</dbReference>
<keyword evidence="4" id="KW-0472">Membrane</keyword>
<accession>A0A015UT34</accession>
<dbReference type="EMBL" id="JGCY01000047">
    <property type="protein sequence ID" value="EXY76978.1"/>
    <property type="molecule type" value="Genomic_DNA"/>
</dbReference>
<keyword evidence="3" id="KW-0732">Signal</keyword>
<dbReference type="InterPro" id="IPR011990">
    <property type="entry name" value="TPR-like_helical_dom_sf"/>
</dbReference>
<dbReference type="Pfam" id="PF07980">
    <property type="entry name" value="SusD_RagB"/>
    <property type="match status" value="1"/>
</dbReference>
<dbReference type="PATRIC" id="fig|1339315.3.peg.124"/>
<dbReference type="Pfam" id="PF14322">
    <property type="entry name" value="SusD-like_3"/>
    <property type="match status" value="1"/>
</dbReference>
<dbReference type="PROSITE" id="PS51257">
    <property type="entry name" value="PROKAR_LIPOPROTEIN"/>
    <property type="match status" value="1"/>
</dbReference>
<dbReference type="InterPro" id="IPR012944">
    <property type="entry name" value="SusD_RagB_dom"/>
</dbReference>
<organism evidence="8 9">
    <name type="scientific">Bacteroides fragilis str. 3988T(B)14</name>
    <dbReference type="NCBI Taxonomy" id="1339315"/>
    <lineage>
        <taxon>Bacteria</taxon>
        <taxon>Pseudomonadati</taxon>
        <taxon>Bacteroidota</taxon>
        <taxon>Bacteroidia</taxon>
        <taxon>Bacteroidales</taxon>
        <taxon>Bacteroidaceae</taxon>
        <taxon>Bacteroides</taxon>
    </lineage>
</organism>
<dbReference type="Proteomes" id="UP000020529">
    <property type="component" value="Unassembled WGS sequence"/>
</dbReference>
<protein>
    <submittedName>
        <fullName evidence="8">Starch-binding associating with outer membrane family protein</fullName>
    </submittedName>
</protein>
<gene>
    <name evidence="8" type="ORF">M124_4124</name>
</gene>